<keyword evidence="7" id="KW-1133">Transmembrane helix</keyword>
<dbReference type="InterPro" id="IPR036249">
    <property type="entry name" value="Thioredoxin-like_sf"/>
</dbReference>
<evidence type="ECO:0000313" key="10">
    <source>
        <dbReference type="Proteomes" id="UP000029050"/>
    </source>
</evidence>
<keyword evidence="10" id="KW-1185">Reference proteome</keyword>
<accession>A0A087CIY4</accession>
<feature type="compositionally biased region" description="Basic and acidic residues" evidence="6">
    <location>
        <begin position="1"/>
        <end position="10"/>
    </location>
</feature>
<name>A0A087CIY4_9BIFI</name>
<keyword evidence="9" id="KW-0560">Oxidoreductase</keyword>
<dbReference type="EMBL" id="JGZI01000007">
    <property type="protein sequence ID" value="KFI83234.1"/>
    <property type="molecule type" value="Genomic_DNA"/>
</dbReference>
<evidence type="ECO:0000256" key="7">
    <source>
        <dbReference type="SAM" id="Phobius"/>
    </source>
</evidence>
<dbReference type="PROSITE" id="PS51352">
    <property type="entry name" value="THIOREDOXIN_2"/>
    <property type="match status" value="1"/>
</dbReference>
<dbReference type="CDD" id="cd02966">
    <property type="entry name" value="TlpA_like_family"/>
    <property type="match status" value="1"/>
</dbReference>
<dbReference type="STRING" id="218140.BPSY_0331"/>
<evidence type="ECO:0000259" key="8">
    <source>
        <dbReference type="PROSITE" id="PS51352"/>
    </source>
</evidence>
<protein>
    <submittedName>
        <fullName evidence="9">Alkyl hydroperoxide reductase/ Thiol specific antioxidant/ Mal allergen</fullName>
        <ecNumber evidence="9">1.11.1.15</ecNumber>
    </submittedName>
</protein>
<gene>
    <name evidence="9" type="ORF">BPSY_0331</name>
</gene>
<keyword evidence="2" id="KW-0201">Cytochrome c-type biogenesis</keyword>
<dbReference type="OrthoDB" id="9151585at2"/>
<keyword evidence="4" id="KW-1015">Disulfide bond</keyword>
<keyword evidence="3" id="KW-0735">Signal-anchor</keyword>
<dbReference type="eggNOG" id="COG1225">
    <property type="taxonomic scope" value="Bacteria"/>
</dbReference>
<keyword evidence="7" id="KW-0472">Membrane</keyword>
<evidence type="ECO:0000256" key="4">
    <source>
        <dbReference type="ARBA" id="ARBA00023157"/>
    </source>
</evidence>
<proteinExistence type="predicted"/>
<feature type="domain" description="Thioredoxin" evidence="8">
    <location>
        <begin position="78"/>
        <end position="227"/>
    </location>
</feature>
<dbReference type="GO" id="GO:0030313">
    <property type="term" value="C:cell envelope"/>
    <property type="evidence" value="ECO:0007669"/>
    <property type="project" value="UniProtKB-SubCell"/>
</dbReference>
<dbReference type="EC" id="1.11.1.15" evidence="9"/>
<feature type="region of interest" description="Disordered" evidence="6">
    <location>
        <begin position="1"/>
        <end position="35"/>
    </location>
</feature>
<evidence type="ECO:0000256" key="6">
    <source>
        <dbReference type="SAM" id="MobiDB-lite"/>
    </source>
</evidence>
<dbReference type="Pfam" id="PF00578">
    <property type="entry name" value="AhpC-TSA"/>
    <property type="match status" value="1"/>
</dbReference>
<dbReference type="GO" id="GO:0004601">
    <property type="term" value="F:peroxidase activity"/>
    <property type="evidence" value="ECO:0007669"/>
    <property type="project" value="UniProtKB-KW"/>
</dbReference>
<feature type="transmembrane region" description="Helical" evidence="7">
    <location>
        <begin position="43"/>
        <end position="64"/>
    </location>
</feature>
<organism evidence="9 10">
    <name type="scientific">Bifidobacterium psychraerophilum</name>
    <dbReference type="NCBI Taxonomy" id="218140"/>
    <lineage>
        <taxon>Bacteria</taxon>
        <taxon>Bacillati</taxon>
        <taxon>Actinomycetota</taxon>
        <taxon>Actinomycetes</taxon>
        <taxon>Bifidobacteriales</taxon>
        <taxon>Bifidobacteriaceae</taxon>
        <taxon>Bifidobacterium</taxon>
    </lineage>
</organism>
<keyword evidence="5" id="KW-0676">Redox-active center</keyword>
<evidence type="ECO:0000256" key="2">
    <source>
        <dbReference type="ARBA" id="ARBA00022748"/>
    </source>
</evidence>
<dbReference type="InterPro" id="IPR000866">
    <property type="entry name" value="AhpC/TSA"/>
</dbReference>
<evidence type="ECO:0000256" key="1">
    <source>
        <dbReference type="ARBA" id="ARBA00004196"/>
    </source>
</evidence>
<sequence length="230" mass="25042">MSHDRHEKKTVSQRSYHPKANRPQPSPSSRDTASARGSAGTTLIGIVTVLAVVIIAGIIFAIVLNTHRNASAKEDGTSLIGTQAPGFSLKSTDGQRVSLKDFKGKKPVLLYFSEGAGCQACIVQMASIEQEAAQFKQANITVVPIVMDSRETIKQAMKQYGVVTPFLLDDGTVSSAYKTLGKGMHSDLPGHEFILVDKQGVIRWDKNYQNMWAQPADLLKQLRTALKSDD</sequence>
<dbReference type="Proteomes" id="UP000029050">
    <property type="component" value="Unassembled WGS sequence"/>
</dbReference>
<dbReference type="InterPro" id="IPR013766">
    <property type="entry name" value="Thioredoxin_domain"/>
</dbReference>
<dbReference type="Gene3D" id="3.40.30.10">
    <property type="entry name" value="Glutaredoxin"/>
    <property type="match status" value="1"/>
</dbReference>
<keyword evidence="7" id="KW-0812">Transmembrane</keyword>
<dbReference type="PANTHER" id="PTHR42852:SF6">
    <property type="entry name" value="THIOL:DISULFIDE INTERCHANGE PROTEIN DSBE"/>
    <property type="match status" value="1"/>
</dbReference>
<reference evidence="9 10" key="1">
    <citation type="submission" date="2014-03" db="EMBL/GenBank/DDBJ databases">
        <title>Genomics of Bifidobacteria.</title>
        <authorList>
            <person name="Ventura M."/>
            <person name="Milani C."/>
            <person name="Lugli G.A."/>
        </authorList>
    </citation>
    <scope>NUCLEOTIDE SEQUENCE [LARGE SCALE GENOMIC DNA]</scope>
    <source>
        <strain evidence="9 10">LMG 21775</strain>
    </source>
</reference>
<evidence type="ECO:0000256" key="5">
    <source>
        <dbReference type="ARBA" id="ARBA00023284"/>
    </source>
</evidence>
<comment type="subcellular location">
    <subcellularLocation>
        <location evidence="1">Cell envelope</location>
    </subcellularLocation>
</comment>
<dbReference type="GO" id="GO:0017004">
    <property type="term" value="P:cytochrome complex assembly"/>
    <property type="evidence" value="ECO:0007669"/>
    <property type="project" value="UniProtKB-KW"/>
</dbReference>
<dbReference type="SUPFAM" id="SSF52833">
    <property type="entry name" value="Thioredoxin-like"/>
    <property type="match status" value="1"/>
</dbReference>
<comment type="caution">
    <text evidence="9">The sequence shown here is derived from an EMBL/GenBank/DDBJ whole genome shotgun (WGS) entry which is preliminary data.</text>
</comment>
<dbReference type="PANTHER" id="PTHR42852">
    <property type="entry name" value="THIOL:DISULFIDE INTERCHANGE PROTEIN DSBE"/>
    <property type="match status" value="1"/>
</dbReference>
<evidence type="ECO:0000313" key="9">
    <source>
        <dbReference type="EMBL" id="KFI83234.1"/>
    </source>
</evidence>
<evidence type="ECO:0000256" key="3">
    <source>
        <dbReference type="ARBA" id="ARBA00022968"/>
    </source>
</evidence>
<dbReference type="InterPro" id="IPR050553">
    <property type="entry name" value="Thioredoxin_ResA/DsbE_sf"/>
</dbReference>
<dbReference type="AlphaFoldDB" id="A0A087CIY4"/>
<keyword evidence="9" id="KW-0575">Peroxidase</keyword>